<dbReference type="AlphaFoldDB" id="A0AAN9RAR3"/>
<protein>
    <submittedName>
        <fullName evidence="1">Uncharacterized protein</fullName>
    </submittedName>
</protein>
<accession>A0AAN9RAR3</accession>
<dbReference type="Proteomes" id="UP001367508">
    <property type="component" value="Unassembled WGS sequence"/>
</dbReference>
<sequence>MVESEEKRHGETTDNQSQKVQDIVSGHICHCHVINTLQQVPSNSFCATHSKMHGHHLHCFGNCLILLSLNSTQLSHLMHLLDYKEKSKTWKEPPLCRFPCHNSLAFAPLTNV</sequence>
<reference evidence="1 2" key="1">
    <citation type="submission" date="2024-01" db="EMBL/GenBank/DDBJ databases">
        <title>The genomes of 5 underutilized Papilionoideae crops provide insights into root nodulation and disease resistanc.</title>
        <authorList>
            <person name="Jiang F."/>
        </authorList>
    </citation>
    <scope>NUCLEOTIDE SEQUENCE [LARGE SCALE GENOMIC DNA]</scope>
    <source>
        <strain evidence="1">LVBAO_FW01</strain>
        <tissue evidence="1">Leaves</tissue>
    </source>
</reference>
<evidence type="ECO:0000313" key="2">
    <source>
        <dbReference type="Proteomes" id="UP001367508"/>
    </source>
</evidence>
<proteinExistence type="predicted"/>
<keyword evidence="2" id="KW-1185">Reference proteome</keyword>
<evidence type="ECO:0000313" key="1">
    <source>
        <dbReference type="EMBL" id="KAK7359928.1"/>
    </source>
</evidence>
<name>A0AAN9RAR3_CANGL</name>
<gene>
    <name evidence="1" type="ORF">VNO77_01896</name>
</gene>
<comment type="caution">
    <text evidence="1">The sequence shown here is derived from an EMBL/GenBank/DDBJ whole genome shotgun (WGS) entry which is preliminary data.</text>
</comment>
<organism evidence="1 2">
    <name type="scientific">Canavalia gladiata</name>
    <name type="common">Sword bean</name>
    <name type="synonym">Dolichos gladiatus</name>
    <dbReference type="NCBI Taxonomy" id="3824"/>
    <lineage>
        <taxon>Eukaryota</taxon>
        <taxon>Viridiplantae</taxon>
        <taxon>Streptophyta</taxon>
        <taxon>Embryophyta</taxon>
        <taxon>Tracheophyta</taxon>
        <taxon>Spermatophyta</taxon>
        <taxon>Magnoliopsida</taxon>
        <taxon>eudicotyledons</taxon>
        <taxon>Gunneridae</taxon>
        <taxon>Pentapetalae</taxon>
        <taxon>rosids</taxon>
        <taxon>fabids</taxon>
        <taxon>Fabales</taxon>
        <taxon>Fabaceae</taxon>
        <taxon>Papilionoideae</taxon>
        <taxon>50 kb inversion clade</taxon>
        <taxon>NPAAA clade</taxon>
        <taxon>indigoferoid/millettioid clade</taxon>
        <taxon>Phaseoleae</taxon>
        <taxon>Canavalia</taxon>
    </lineage>
</organism>
<dbReference type="EMBL" id="JAYMYQ010000001">
    <property type="protein sequence ID" value="KAK7359928.1"/>
    <property type="molecule type" value="Genomic_DNA"/>
</dbReference>